<name>A0A2I0UU63_LIMLA</name>
<keyword evidence="2" id="KW-1185">Reference proteome</keyword>
<dbReference type="Proteomes" id="UP000233556">
    <property type="component" value="Unassembled WGS sequence"/>
</dbReference>
<accession>A0A2I0UU63</accession>
<dbReference type="AlphaFoldDB" id="A0A2I0UU63"/>
<sequence length="82" mass="9443">MVLMDTKSTMSQQCAFLLEKTNVILGCIRRSVDGSLRKGILPFHSALVRQQLEYRVQFCAAQCKRDMEYTEKSPTMKSHKDD</sequence>
<dbReference type="EMBL" id="KZ505636">
    <property type="protein sequence ID" value="PKU49572.1"/>
    <property type="molecule type" value="Genomic_DNA"/>
</dbReference>
<reference evidence="2" key="2">
    <citation type="submission" date="2017-12" db="EMBL/GenBank/DDBJ databases">
        <title>Genome sequence of the Bar-tailed Godwit (Limosa lapponica baueri).</title>
        <authorList>
            <person name="Lima N.C.B."/>
            <person name="Parody-Merino A.M."/>
            <person name="Battley P.F."/>
            <person name="Fidler A.E."/>
            <person name="Prosdocimi F."/>
        </authorList>
    </citation>
    <scope>NUCLEOTIDE SEQUENCE [LARGE SCALE GENOMIC DNA]</scope>
</reference>
<gene>
    <name evidence="1" type="ORF">llap_125</name>
</gene>
<evidence type="ECO:0000313" key="1">
    <source>
        <dbReference type="EMBL" id="PKU49572.1"/>
    </source>
</evidence>
<reference evidence="2" key="1">
    <citation type="submission" date="2017-11" db="EMBL/GenBank/DDBJ databases">
        <authorList>
            <person name="Lima N.C."/>
            <person name="Parody-Merino A.M."/>
            <person name="Battley P.F."/>
            <person name="Fidler A.E."/>
            <person name="Prosdocimi F."/>
        </authorList>
    </citation>
    <scope>NUCLEOTIDE SEQUENCE [LARGE SCALE GENOMIC DNA]</scope>
</reference>
<protein>
    <submittedName>
        <fullName evidence="1">Uncharacterized protein</fullName>
    </submittedName>
</protein>
<evidence type="ECO:0000313" key="2">
    <source>
        <dbReference type="Proteomes" id="UP000233556"/>
    </source>
</evidence>
<proteinExistence type="predicted"/>
<organism evidence="1 2">
    <name type="scientific">Limosa lapponica baueri</name>
    <dbReference type="NCBI Taxonomy" id="1758121"/>
    <lineage>
        <taxon>Eukaryota</taxon>
        <taxon>Metazoa</taxon>
        <taxon>Chordata</taxon>
        <taxon>Craniata</taxon>
        <taxon>Vertebrata</taxon>
        <taxon>Euteleostomi</taxon>
        <taxon>Archelosauria</taxon>
        <taxon>Archosauria</taxon>
        <taxon>Dinosauria</taxon>
        <taxon>Saurischia</taxon>
        <taxon>Theropoda</taxon>
        <taxon>Coelurosauria</taxon>
        <taxon>Aves</taxon>
        <taxon>Neognathae</taxon>
        <taxon>Neoaves</taxon>
        <taxon>Charadriiformes</taxon>
        <taxon>Scolopacidae</taxon>
        <taxon>Limosa</taxon>
    </lineage>
</organism>